<keyword evidence="1" id="KW-0749">Sporulation</keyword>
<dbReference type="Gene3D" id="1.20.1260.10">
    <property type="match status" value="1"/>
</dbReference>
<evidence type="ECO:0000256" key="2">
    <source>
        <dbReference type="ARBA" id="ARBA00024325"/>
    </source>
</evidence>
<accession>A0A1H3QCE3</accession>
<dbReference type="Pfam" id="PF07875">
    <property type="entry name" value="Coat_F"/>
    <property type="match status" value="1"/>
</dbReference>
<evidence type="ECO:0000256" key="1">
    <source>
        <dbReference type="ARBA" id="ARBA00022969"/>
    </source>
</evidence>
<reference evidence="5" key="1">
    <citation type="submission" date="2016-10" db="EMBL/GenBank/DDBJ databases">
        <authorList>
            <person name="Varghese N."/>
            <person name="Submissions S."/>
        </authorList>
    </citation>
    <scope>NUCLEOTIDE SEQUENCE [LARGE SCALE GENOMIC DNA]</scope>
    <source>
        <strain evidence="5">SP</strain>
    </source>
</reference>
<name>A0A1H3QCE3_9BACI</name>
<gene>
    <name evidence="4" type="ORF">SAMN05421736_106111</name>
</gene>
<dbReference type="PANTHER" id="PTHR39183:SF1">
    <property type="entry name" value="SPORE COAT PROTEIN F-LIKE PROTEIN YHCQ"/>
    <property type="match status" value="1"/>
</dbReference>
<proteinExistence type="inferred from homology"/>
<dbReference type="AlphaFoldDB" id="A0A1H3QCE3"/>
<dbReference type="Proteomes" id="UP000198935">
    <property type="component" value="Unassembled WGS sequence"/>
</dbReference>
<comment type="similarity">
    <text evidence="3">Belongs to the CotF family.</text>
</comment>
<dbReference type="STRING" id="1503961.SAMN05421736_106111"/>
<sequence length="165" mass="18888">MSNEHLAWHETLEIHELVAFQSNGLMKLKKALAEIENQDLIKLYKTAIEGITSNLMELLQFYPDMPREETNGENWTEAREERRSPGFHAGDLLGLAKTSVRNYAIAITETATPEVRQVLKKHLNNGVDLHARVFHYMEKNGLYPAYDLEKLLTGDVQLARKALKE</sequence>
<evidence type="ECO:0000313" key="5">
    <source>
        <dbReference type="Proteomes" id="UP000198935"/>
    </source>
</evidence>
<organism evidence="4 5">
    <name type="scientific">Evansella caseinilytica</name>
    <dbReference type="NCBI Taxonomy" id="1503961"/>
    <lineage>
        <taxon>Bacteria</taxon>
        <taxon>Bacillati</taxon>
        <taxon>Bacillota</taxon>
        <taxon>Bacilli</taxon>
        <taxon>Bacillales</taxon>
        <taxon>Bacillaceae</taxon>
        <taxon>Evansella</taxon>
    </lineage>
</organism>
<dbReference type="InterPro" id="IPR012347">
    <property type="entry name" value="Ferritin-like"/>
</dbReference>
<dbReference type="PANTHER" id="PTHR39183">
    <property type="entry name" value="SPORE COAT PROTEIN F-LIKE PROTEIN YHCQ"/>
    <property type="match status" value="1"/>
</dbReference>
<comment type="subcellular location">
    <subcellularLocation>
        <location evidence="2">Spore coat</location>
    </subcellularLocation>
</comment>
<protein>
    <submittedName>
        <fullName evidence="4">Spore coat protein F</fullName>
    </submittedName>
</protein>
<evidence type="ECO:0000256" key="3">
    <source>
        <dbReference type="ARBA" id="ARBA00024344"/>
    </source>
</evidence>
<keyword evidence="5" id="KW-1185">Reference proteome</keyword>
<dbReference type="OrthoDB" id="2703958at2"/>
<keyword evidence="4" id="KW-0167">Capsid protein</keyword>
<dbReference type="InterPro" id="IPR012851">
    <property type="entry name" value="Spore_coat_CotF-like"/>
</dbReference>
<keyword evidence="4" id="KW-0946">Virion</keyword>
<evidence type="ECO:0000313" key="4">
    <source>
        <dbReference type="EMBL" id="SDZ10950.1"/>
    </source>
</evidence>
<dbReference type="EMBL" id="FNPI01000006">
    <property type="protein sequence ID" value="SDZ10950.1"/>
    <property type="molecule type" value="Genomic_DNA"/>
</dbReference>
<dbReference type="GO" id="GO:0030435">
    <property type="term" value="P:sporulation resulting in formation of a cellular spore"/>
    <property type="evidence" value="ECO:0007669"/>
    <property type="project" value="UniProtKB-KW"/>
</dbReference>